<evidence type="ECO:0000313" key="1">
    <source>
        <dbReference type="EMBL" id="CAD8715346.1"/>
    </source>
</evidence>
<accession>A0A7S0SUF0</accession>
<sequence>MGSGSSTTTKTIRKNIEGKIIHDISLNSTCENCPLDELNLNQINNNKSSVDSYHNPVIVETKLDTMKDKSIKTVDINDDSTKVLSISNEHINTKNDIEDISSKLMRSLSQVLFVNHNDQNNSFCTNKNNHNNHTSLITFMDDDGNQSIRTIQVGCFDYLNCDVDSVRKFHSLSNSTHNSTAKLDHSNSNSIGNHYINDNIDSSNLNSYVHTCNLCNMSFESENKFVDHTKFSKIHHIALLQYNSSSNNRNV</sequence>
<proteinExistence type="predicted"/>
<reference evidence="1" key="1">
    <citation type="submission" date="2021-01" db="EMBL/GenBank/DDBJ databases">
        <authorList>
            <person name="Corre E."/>
            <person name="Pelletier E."/>
            <person name="Niang G."/>
            <person name="Scheremetjew M."/>
            <person name="Finn R."/>
            <person name="Kale V."/>
            <person name="Holt S."/>
            <person name="Cochrane G."/>
            <person name="Meng A."/>
            <person name="Brown T."/>
            <person name="Cohen L."/>
        </authorList>
    </citation>
    <scope>NUCLEOTIDE SEQUENCE</scope>
    <source>
        <strain evidence="1">UTEXLB2642</strain>
    </source>
</reference>
<dbReference type="EMBL" id="HBFD01002072">
    <property type="protein sequence ID" value="CAD8715346.1"/>
    <property type="molecule type" value="Transcribed_RNA"/>
</dbReference>
<organism evidence="1">
    <name type="scientific">Chromulina nebulosa</name>
    <dbReference type="NCBI Taxonomy" id="96789"/>
    <lineage>
        <taxon>Eukaryota</taxon>
        <taxon>Sar</taxon>
        <taxon>Stramenopiles</taxon>
        <taxon>Ochrophyta</taxon>
        <taxon>Chrysophyceae</taxon>
        <taxon>Chromulinales</taxon>
        <taxon>Chromulinaceae</taxon>
        <taxon>Chromulina</taxon>
    </lineage>
</organism>
<protein>
    <submittedName>
        <fullName evidence="1">Uncharacterized protein</fullName>
    </submittedName>
</protein>
<dbReference type="AlphaFoldDB" id="A0A7S0SUF0"/>
<name>A0A7S0SUF0_9STRA</name>
<gene>
    <name evidence="1" type="ORF">CNEB1095_LOCUS1306</name>
</gene>